<comment type="subunit">
    <text evidence="5">Monomer.</text>
</comment>
<comment type="pathway">
    <text evidence="5">Cofactor biosynthesis; biotin biosynthesis.</text>
</comment>
<dbReference type="InterPro" id="IPR050228">
    <property type="entry name" value="Carboxylesterase_BioH"/>
</dbReference>
<dbReference type="InterPro" id="IPR010076">
    <property type="entry name" value="BioH"/>
</dbReference>
<comment type="caution">
    <text evidence="7">The sequence shown here is derived from an EMBL/GenBank/DDBJ whole genome shotgun (WGS) entry which is preliminary data.</text>
</comment>
<dbReference type="NCBIfam" id="TIGR01738">
    <property type="entry name" value="bioH"/>
    <property type="match status" value="1"/>
</dbReference>
<dbReference type="Gene3D" id="3.40.50.1820">
    <property type="entry name" value="alpha/beta hydrolase"/>
    <property type="match status" value="1"/>
</dbReference>
<name>A0A6N9THN7_9ALTE</name>
<reference evidence="7 8" key="1">
    <citation type="submission" date="2020-01" db="EMBL/GenBank/DDBJ databases">
        <title>Genomes of bacteria type strains.</title>
        <authorList>
            <person name="Chen J."/>
            <person name="Zhu S."/>
            <person name="Yang J."/>
        </authorList>
    </citation>
    <scope>NUCLEOTIDE SEQUENCE [LARGE SCALE GENOMIC DNA]</scope>
    <source>
        <strain evidence="7 8">LMG 24078</strain>
    </source>
</reference>
<dbReference type="InterPro" id="IPR000073">
    <property type="entry name" value="AB_hydrolase_1"/>
</dbReference>
<evidence type="ECO:0000256" key="3">
    <source>
        <dbReference type="ARBA" id="ARBA00022756"/>
    </source>
</evidence>
<feature type="binding site" evidence="5">
    <location>
        <position position="247"/>
    </location>
    <ligand>
        <name>substrate</name>
    </ligand>
</feature>
<evidence type="ECO:0000313" key="8">
    <source>
        <dbReference type="Proteomes" id="UP000471381"/>
    </source>
</evidence>
<dbReference type="PRINTS" id="PR00111">
    <property type="entry name" value="ABHYDROLASE"/>
</dbReference>
<proteinExistence type="inferred from homology"/>
<comment type="catalytic activity">
    <reaction evidence="5">
        <text>6-carboxyhexanoyl-[ACP] methyl ester + H2O = 6-carboxyhexanoyl-[ACP] + methanol + H(+)</text>
        <dbReference type="Rhea" id="RHEA:42700"/>
        <dbReference type="Rhea" id="RHEA-COMP:9955"/>
        <dbReference type="Rhea" id="RHEA-COMP:10186"/>
        <dbReference type="ChEBI" id="CHEBI:15377"/>
        <dbReference type="ChEBI" id="CHEBI:15378"/>
        <dbReference type="ChEBI" id="CHEBI:17790"/>
        <dbReference type="ChEBI" id="CHEBI:78846"/>
        <dbReference type="ChEBI" id="CHEBI:82735"/>
        <dbReference type="EC" id="3.1.1.85"/>
    </reaction>
</comment>
<keyword evidence="8" id="KW-1185">Reference proteome</keyword>
<dbReference type="UniPathway" id="UPA00078"/>
<feature type="active site" evidence="5">
    <location>
        <position position="247"/>
    </location>
</feature>
<dbReference type="GO" id="GO:0005737">
    <property type="term" value="C:cytoplasm"/>
    <property type="evidence" value="ECO:0007669"/>
    <property type="project" value="UniProtKB-SubCell"/>
</dbReference>
<protein>
    <recommendedName>
        <fullName evidence="5">Pimeloyl-[acyl-carrier protein] methyl ester esterase</fullName>
        <ecNumber evidence="5">3.1.1.85</ecNumber>
    </recommendedName>
    <alternativeName>
        <fullName evidence="5">Biotin synthesis protein BioH</fullName>
    </alternativeName>
    <alternativeName>
        <fullName evidence="5">Carboxylesterase BioH</fullName>
    </alternativeName>
</protein>
<dbReference type="InterPro" id="IPR029058">
    <property type="entry name" value="AB_hydrolase_fold"/>
</dbReference>
<evidence type="ECO:0000259" key="6">
    <source>
        <dbReference type="Pfam" id="PF00561"/>
    </source>
</evidence>
<keyword evidence="1 5" id="KW-0719">Serine esterase</keyword>
<keyword evidence="3 5" id="KW-0093">Biotin biosynthesis</keyword>
<feature type="active site" evidence="5">
    <location>
        <position position="219"/>
    </location>
</feature>
<comment type="subcellular location">
    <subcellularLocation>
        <location evidence="5">Cytoplasm</location>
    </subcellularLocation>
</comment>
<feature type="binding site" evidence="5">
    <location>
        <begin position="94"/>
        <end position="95"/>
    </location>
    <ligand>
        <name>substrate</name>
    </ligand>
</feature>
<sequence>MESLQTNDALVTRTHGTDLNDSKVDLVLLHGWGMNSGAFSSFIPYLQDYFRVTTIDLPGFGENAHHLPKPYTVEALANMISAQLPKHCVLAGWSLGGLVAQKIAIDVPQKLAGLITIASTPRFSAGPCWPGIAEDLLTMFEAQLEKNYRKTLERFLAIQAMGSATAKNDIKTIREHVTEYPEPAEEALKRGLGILAKEDLRQIVGRISVPTLRLYGRLDSLVPTAGIDRICELHPQADTVVLPHASHAPFISHPQQTADIVTSFAANLQQQRAS</sequence>
<keyword evidence="4 5" id="KW-0378">Hydrolase</keyword>
<dbReference type="EC" id="3.1.1.85" evidence="5"/>
<feature type="binding site" evidence="5">
    <location>
        <position position="32"/>
    </location>
    <ligand>
        <name>substrate</name>
    </ligand>
</feature>
<dbReference type="EMBL" id="JAAAWO010000004">
    <property type="protein sequence ID" value="NDW15426.1"/>
    <property type="molecule type" value="Genomic_DNA"/>
</dbReference>
<feature type="binding site" evidence="5">
    <location>
        <begin position="155"/>
        <end position="159"/>
    </location>
    <ligand>
        <name>substrate</name>
    </ligand>
</feature>
<feature type="domain" description="AB hydrolase-1" evidence="6">
    <location>
        <begin position="26"/>
        <end position="254"/>
    </location>
</feature>
<dbReference type="HAMAP" id="MF_01260">
    <property type="entry name" value="Carboxylester"/>
    <property type="match status" value="1"/>
</dbReference>
<dbReference type="Pfam" id="PF00561">
    <property type="entry name" value="Abhydrolase_1"/>
    <property type="match status" value="1"/>
</dbReference>
<evidence type="ECO:0000256" key="2">
    <source>
        <dbReference type="ARBA" id="ARBA00022490"/>
    </source>
</evidence>
<gene>
    <name evidence="5 7" type="primary">bioH</name>
    <name evidence="7" type="ORF">GTQ48_07825</name>
</gene>
<dbReference type="PANTHER" id="PTHR43194:SF5">
    <property type="entry name" value="PIMELOYL-[ACYL-CARRIER PROTEIN] METHYL ESTER ESTERASE"/>
    <property type="match status" value="1"/>
</dbReference>
<dbReference type="PANTHER" id="PTHR43194">
    <property type="entry name" value="HYDROLASE ALPHA/BETA FOLD FAMILY"/>
    <property type="match status" value="1"/>
</dbReference>
<dbReference type="RefSeq" id="WP_163106074.1">
    <property type="nucleotide sequence ID" value="NZ_JAAAWO010000004.1"/>
</dbReference>
<keyword evidence="2 5" id="KW-0963">Cytoplasm</keyword>
<dbReference type="GO" id="GO:0090499">
    <property type="term" value="F:pimelyl-[acyl-carrier protein] methyl ester esterase activity"/>
    <property type="evidence" value="ECO:0007669"/>
    <property type="project" value="UniProtKB-EC"/>
</dbReference>
<dbReference type="SUPFAM" id="SSF53474">
    <property type="entry name" value="alpha/beta-Hydrolases"/>
    <property type="match status" value="1"/>
</dbReference>
<comment type="similarity">
    <text evidence="5">Belongs to the AB hydrolase superfamily. Carboxylesterase BioH family.</text>
</comment>
<feature type="active site" description="Nucleophile" evidence="5">
    <location>
        <position position="94"/>
    </location>
</feature>
<dbReference type="Proteomes" id="UP000471381">
    <property type="component" value="Unassembled WGS sequence"/>
</dbReference>
<evidence type="ECO:0000256" key="4">
    <source>
        <dbReference type="ARBA" id="ARBA00022801"/>
    </source>
</evidence>
<evidence type="ECO:0000256" key="1">
    <source>
        <dbReference type="ARBA" id="ARBA00022487"/>
    </source>
</evidence>
<accession>A0A6N9THN7</accession>
<dbReference type="GO" id="GO:0009102">
    <property type="term" value="P:biotin biosynthetic process"/>
    <property type="evidence" value="ECO:0007669"/>
    <property type="project" value="UniProtKB-UniRule"/>
</dbReference>
<evidence type="ECO:0000256" key="5">
    <source>
        <dbReference type="HAMAP-Rule" id="MF_01260"/>
    </source>
</evidence>
<organism evidence="7 8">
    <name type="scientific">Alteromonas genovensis</name>
    <dbReference type="NCBI Taxonomy" id="471225"/>
    <lineage>
        <taxon>Bacteria</taxon>
        <taxon>Pseudomonadati</taxon>
        <taxon>Pseudomonadota</taxon>
        <taxon>Gammaproteobacteria</taxon>
        <taxon>Alteromonadales</taxon>
        <taxon>Alteromonadaceae</taxon>
        <taxon>Alteromonas/Salinimonas group</taxon>
        <taxon>Alteromonas</taxon>
    </lineage>
</organism>
<comment type="function">
    <text evidence="5">The physiological role of BioH is to remove the methyl group introduced by BioC when the pimeloyl moiety is complete. It allows to synthesize pimeloyl-ACP via the fatty acid synthetic pathway through the hydrolysis of the ester bonds of pimeloyl-ACP esters.</text>
</comment>
<dbReference type="AlphaFoldDB" id="A0A6N9THN7"/>
<evidence type="ECO:0000313" key="7">
    <source>
        <dbReference type="EMBL" id="NDW15426.1"/>
    </source>
</evidence>